<feature type="transmembrane region" description="Helical" evidence="1">
    <location>
        <begin position="12"/>
        <end position="34"/>
    </location>
</feature>
<proteinExistence type="predicted"/>
<organism evidence="2">
    <name type="scientific">marine sediment metagenome</name>
    <dbReference type="NCBI Taxonomy" id="412755"/>
    <lineage>
        <taxon>unclassified sequences</taxon>
        <taxon>metagenomes</taxon>
        <taxon>ecological metagenomes</taxon>
    </lineage>
</organism>
<keyword evidence="1" id="KW-1133">Transmembrane helix</keyword>
<keyword evidence="1" id="KW-0472">Membrane</keyword>
<feature type="transmembrane region" description="Helical" evidence="1">
    <location>
        <begin position="184"/>
        <end position="206"/>
    </location>
</feature>
<sequence>MTHNRTSPPRNFKLIIFLTVALVLNAVVLGWLGWCSYRSYRDDALVRQRDSRIKDLRCRILHLDEVLTMSARMAVATGDLQWEQRYHKFEPKLDAAIKEAIKLAPQLNTSKTVAKTDAANVKLVKMERQAFDLIRRHQTDKARSVLFSNEYERQKRIYTEGMDELAQGLSTAISRFLAGQQHRAFLHVLTAVLPIPFIVIGWFAVFRATRKWEETLRVNNVRLAKKTEELSEMNRSLDQRVGERTTELSMANKKLEAGIALRIQTGEKLNESLAELERFNHLAIGREERMIELKQEVNEMARKAGTPPPYGLVFLQKPEEDANRPMHPDIVSS</sequence>
<gene>
    <name evidence="2" type="ORF">LCGC14_2794800</name>
</gene>
<protein>
    <recommendedName>
        <fullName evidence="3">CHASE3 domain-containing protein</fullName>
    </recommendedName>
</protein>
<dbReference type="AlphaFoldDB" id="A0A0F8YPI2"/>
<name>A0A0F8YPI2_9ZZZZ</name>
<evidence type="ECO:0000313" key="2">
    <source>
        <dbReference type="EMBL" id="KKK83297.1"/>
    </source>
</evidence>
<comment type="caution">
    <text evidence="2">The sequence shown here is derived from an EMBL/GenBank/DDBJ whole genome shotgun (WGS) entry which is preliminary data.</text>
</comment>
<reference evidence="2" key="1">
    <citation type="journal article" date="2015" name="Nature">
        <title>Complex archaea that bridge the gap between prokaryotes and eukaryotes.</title>
        <authorList>
            <person name="Spang A."/>
            <person name="Saw J.H."/>
            <person name="Jorgensen S.L."/>
            <person name="Zaremba-Niedzwiedzka K."/>
            <person name="Martijn J."/>
            <person name="Lind A.E."/>
            <person name="van Eijk R."/>
            <person name="Schleper C."/>
            <person name="Guy L."/>
            <person name="Ettema T.J."/>
        </authorList>
    </citation>
    <scope>NUCLEOTIDE SEQUENCE</scope>
</reference>
<keyword evidence="1" id="KW-0812">Transmembrane</keyword>
<evidence type="ECO:0008006" key="3">
    <source>
        <dbReference type="Google" id="ProtNLM"/>
    </source>
</evidence>
<accession>A0A0F8YPI2</accession>
<dbReference type="EMBL" id="LAZR01052288">
    <property type="protein sequence ID" value="KKK83297.1"/>
    <property type="molecule type" value="Genomic_DNA"/>
</dbReference>
<evidence type="ECO:0000256" key="1">
    <source>
        <dbReference type="SAM" id="Phobius"/>
    </source>
</evidence>